<dbReference type="PATRIC" id="fig|1246626.3.peg.4034"/>
<dbReference type="EMBL" id="CP003923">
    <property type="protein sequence ID" value="AIC96584.1"/>
    <property type="molecule type" value="Genomic_DNA"/>
</dbReference>
<dbReference type="HOGENOM" id="CLU_836257_0_0_9"/>
<evidence type="ECO:0000313" key="3">
    <source>
        <dbReference type="Proteomes" id="UP000027142"/>
    </source>
</evidence>
<reference evidence="2 3" key="1">
    <citation type="journal article" date="2014" name="Gene">
        <title>A comparative genomic analysis of the alkalitolerant soil bacterium Bacillus lehensis G1.</title>
        <authorList>
            <person name="Noor Y.M."/>
            <person name="Samsulrizal N.H."/>
            <person name="Jema'on N.A."/>
            <person name="Low K.O."/>
            <person name="Ramli A.N."/>
            <person name="Alias N.I."/>
            <person name="Damis S.I."/>
            <person name="Fuzi S.F."/>
            <person name="Isa M.N."/>
            <person name="Murad A.M."/>
            <person name="Raih M.F."/>
            <person name="Bakar F.D."/>
            <person name="Najimudin N."/>
            <person name="Mahadi N.M."/>
            <person name="Illias R.M."/>
        </authorList>
    </citation>
    <scope>NUCLEOTIDE SEQUENCE [LARGE SCALE GENOMIC DNA]</scope>
    <source>
        <strain evidence="2 3">G1</strain>
    </source>
</reference>
<evidence type="ECO:0000313" key="2">
    <source>
        <dbReference type="EMBL" id="AIC96584.1"/>
    </source>
</evidence>
<gene>
    <name evidence="2" type="ORF">BleG1_4049</name>
</gene>
<dbReference type="SMART" id="SM00933">
    <property type="entry name" value="NurA"/>
    <property type="match status" value="1"/>
</dbReference>
<dbReference type="RefSeq" id="WP_038484848.1">
    <property type="nucleotide sequence ID" value="NZ_CP003923.1"/>
</dbReference>
<sequence length="317" mass="36646">MDIHADVIVKLQESNQRLKDTYAQSHRNKDLIRQKLTKEANVFRQMERLSTDHLVKTLAGRKLAGTDGSVNQTKGEAPHIIYLFQAISKATDGRAEWTSDLFIPLLEHGDEEEEAISKQRAKRLAILELKAARSLIEKDDIAVMLMDGALYHYRIDAKEEWEELRESALKRNTLLVGVSEEITTENLITLESFATYARNPYSYDRDLLFGMLDQNEMIYIDTIQHKAGLLSTWMRLGSTPSITGFDLLEEQRDHLNWIGDLLCTLTPSEGRGIPLWLDHIDKEIRITDKLVEGLVEQYIDEDIRRQFFVKLRTERPY</sequence>
<proteinExistence type="predicted"/>
<accession>A0A060M944</accession>
<keyword evidence="3" id="KW-1185">Reference proteome</keyword>
<dbReference type="Proteomes" id="UP000027142">
    <property type="component" value="Chromosome"/>
</dbReference>
<name>A0A060M944_9BACI</name>
<evidence type="ECO:0000259" key="1">
    <source>
        <dbReference type="SMART" id="SM00933"/>
    </source>
</evidence>
<dbReference type="InterPro" id="IPR018977">
    <property type="entry name" value="NurA_domain"/>
</dbReference>
<organism evidence="2 3">
    <name type="scientific">Shouchella lehensis G1</name>
    <dbReference type="NCBI Taxonomy" id="1246626"/>
    <lineage>
        <taxon>Bacteria</taxon>
        <taxon>Bacillati</taxon>
        <taxon>Bacillota</taxon>
        <taxon>Bacilli</taxon>
        <taxon>Bacillales</taxon>
        <taxon>Bacillaceae</taxon>
        <taxon>Shouchella</taxon>
    </lineage>
</organism>
<dbReference type="Pfam" id="PF09376">
    <property type="entry name" value="NurA"/>
    <property type="match status" value="1"/>
</dbReference>
<dbReference type="AlphaFoldDB" id="A0A060M944"/>
<dbReference type="OrthoDB" id="2986419at2"/>
<dbReference type="eggNOG" id="COG1630">
    <property type="taxonomic scope" value="Bacteria"/>
</dbReference>
<dbReference type="KEGG" id="ble:BleG1_4049"/>
<protein>
    <recommendedName>
        <fullName evidence="1">NurA domain-containing protein</fullName>
    </recommendedName>
</protein>
<feature type="domain" description="NurA" evidence="1">
    <location>
        <begin position="61"/>
        <end position="286"/>
    </location>
</feature>
<dbReference type="STRING" id="1246626.BleG1_4049"/>